<dbReference type="EMBL" id="JADBGQ010000006">
    <property type="protein sequence ID" value="KAG5394243.1"/>
    <property type="molecule type" value="Genomic_DNA"/>
</dbReference>
<gene>
    <name evidence="1" type="primary">A06g508040.1_BraROA</name>
    <name evidence="1" type="ORF">IGI04_024206</name>
</gene>
<evidence type="ECO:0000313" key="1">
    <source>
        <dbReference type="EMBL" id="KAG5394243.1"/>
    </source>
</evidence>
<keyword evidence="2" id="KW-1185">Reference proteome</keyword>
<proteinExistence type="predicted"/>
<comment type="caution">
    <text evidence="1">The sequence shown here is derived from an EMBL/GenBank/DDBJ whole genome shotgun (WGS) entry which is preliminary data.</text>
</comment>
<sequence>MVNSCENNNNIVVEPTKTMILQDETRSRKVGQEMKRRVLGEINQNLVGARGYPCKKRKDVKRRSLILCDHQLQGGS</sequence>
<evidence type="ECO:0000313" key="2">
    <source>
        <dbReference type="Proteomes" id="UP000823674"/>
    </source>
</evidence>
<name>A0ABQ7M854_BRACM</name>
<dbReference type="Proteomes" id="UP000823674">
    <property type="component" value="Chromosome A06"/>
</dbReference>
<accession>A0ABQ7M854</accession>
<protein>
    <submittedName>
        <fullName evidence="1">Uncharacterized protein</fullName>
    </submittedName>
</protein>
<reference evidence="1 2" key="1">
    <citation type="submission" date="2021-03" db="EMBL/GenBank/DDBJ databases">
        <authorList>
            <person name="King G.J."/>
            <person name="Bancroft I."/>
            <person name="Baten A."/>
            <person name="Bloomfield J."/>
            <person name="Borpatragohain P."/>
            <person name="He Z."/>
            <person name="Irish N."/>
            <person name="Irwin J."/>
            <person name="Liu K."/>
            <person name="Mauleon R.P."/>
            <person name="Moore J."/>
            <person name="Morris R."/>
            <person name="Ostergaard L."/>
            <person name="Wang B."/>
            <person name="Wells R."/>
        </authorList>
    </citation>
    <scope>NUCLEOTIDE SEQUENCE [LARGE SCALE GENOMIC DNA]</scope>
    <source>
        <strain evidence="1">R-o-18</strain>
        <tissue evidence="1">Leaf</tissue>
    </source>
</reference>
<organism evidence="1 2">
    <name type="scientific">Brassica rapa subsp. trilocularis</name>
    <dbReference type="NCBI Taxonomy" id="1813537"/>
    <lineage>
        <taxon>Eukaryota</taxon>
        <taxon>Viridiplantae</taxon>
        <taxon>Streptophyta</taxon>
        <taxon>Embryophyta</taxon>
        <taxon>Tracheophyta</taxon>
        <taxon>Spermatophyta</taxon>
        <taxon>Magnoliopsida</taxon>
        <taxon>eudicotyledons</taxon>
        <taxon>Gunneridae</taxon>
        <taxon>Pentapetalae</taxon>
        <taxon>rosids</taxon>
        <taxon>malvids</taxon>
        <taxon>Brassicales</taxon>
        <taxon>Brassicaceae</taxon>
        <taxon>Brassiceae</taxon>
        <taxon>Brassica</taxon>
    </lineage>
</organism>